<dbReference type="SUPFAM" id="SSF48452">
    <property type="entry name" value="TPR-like"/>
    <property type="match status" value="2"/>
</dbReference>
<evidence type="ECO:0000313" key="6">
    <source>
        <dbReference type="Proteomes" id="UP000292958"/>
    </source>
</evidence>
<keyword evidence="1 2" id="KW-0238">DNA-binding</keyword>
<gene>
    <name evidence="5" type="ORF">BDD14_1845</name>
</gene>
<keyword evidence="3" id="KW-0472">Membrane</keyword>
<dbReference type="PANTHER" id="PTHR12558:SF33">
    <property type="entry name" value="BLL7664 PROTEIN"/>
    <property type="match status" value="1"/>
</dbReference>
<name>A0A4Q7YTJ6_9BACT</name>
<dbReference type="Proteomes" id="UP000292958">
    <property type="component" value="Unassembled WGS sequence"/>
</dbReference>
<dbReference type="OrthoDB" id="102505at2"/>
<evidence type="ECO:0000256" key="2">
    <source>
        <dbReference type="PROSITE-ProRule" id="PRU01091"/>
    </source>
</evidence>
<dbReference type="InterPro" id="IPR036388">
    <property type="entry name" value="WH-like_DNA-bd_sf"/>
</dbReference>
<evidence type="ECO:0000259" key="4">
    <source>
        <dbReference type="PROSITE" id="PS51755"/>
    </source>
</evidence>
<organism evidence="5 6">
    <name type="scientific">Edaphobacter modestus</name>
    <dbReference type="NCBI Taxonomy" id="388466"/>
    <lineage>
        <taxon>Bacteria</taxon>
        <taxon>Pseudomonadati</taxon>
        <taxon>Acidobacteriota</taxon>
        <taxon>Terriglobia</taxon>
        <taxon>Terriglobales</taxon>
        <taxon>Acidobacteriaceae</taxon>
        <taxon>Edaphobacter</taxon>
    </lineage>
</organism>
<dbReference type="SUPFAM" id="SSF46894">
    <property type="entry name" value="C-terminal effector domain of the bipartite response regulators"/>
    <property type="match status" value="1"/>
</dbReference>
<dbReference type="PROSITE" id="PS51755">
    <property type="entry name" value="OMPR_PHOB"/>
    <property type="match status" value="1"/>
</dbReference>
<dbReference type="RefSeq" id="WP_130418458.1">
    <property type="nucleotide sequence ID" value="NZ_SHKW01000001.1"/>
</dbReference>
<keyword evidence="6" id="KW-1185">Reference proteome</keyword>
<evidence type="ECO:0000313" key="5">
    <source>
        <dbReference type="EMBL" id="RZU40391.1"/>
    </source>
</evidence>
<keyword evidence="3" id="KW-0812">Transmembrane</keyword>
<dbReference type="Gene3D" id="1.25.40.10">
    <property type="entry name" value="Tetratricopeptide repeat domain"/>
    <property type="match status" value="3"/>
</dbReference>
<dbReference type="Pfam" id="PF13181">
    <property type="entry name" value="TPR_8"/>
    <property type="match status" value="1"/>
</dbReference>
<dbReference type="GO" id="GO:0003677">
    <property type="term" value="F:DNA binding"/>
    <property type="evidence" value="ECO:0007669"/>
    <property type="project" value="UniProtKB-UniRule"/>
</dbReference>
<dbReference type="EMBL" id="SHKW01000001">
    <property type="protein sequence ID" value="RZU40391.1"/>
    <property type="molecule type" value="Genomic_DNA"/>
</dbReference>
<feature type="domain" description="OmpR/PhoB-type" evidence="4">
    <location>
        <begin position="10"/>
        <end position="108"/>
    </location>
</feature>
<dbReference type="SMART" id="SM00862">
    <property type="entry name" value="Trans_reg_C"/>
    <property type="match status" value="1"/>
</dbReference>
<dbReference type="Gene3D" id="1.10.10.10">
    <property type="entry name" value="Winged helix-like DNA-binding domain superfamily/Winged helix DNA-binding domain"/>
    <property type="match status" value="1"/>
</dbReference>
<dbReference type="Pfam" id="PF00486">
    <property type="entry name" value="Trans_reg_C"/>
    <property type="match status" value="1"/>
</dbReference>
<keyword evidence="3" id="KW-1133">Transmembrane helix</keyword>
<comment type="caution">
    <text evidence="5">The sequence shown here is derived from an EMBL/GenBank/DDBJ whole genome shotgun (WGS) entry which is preliminary data.</text>
</comment>
<dbReference type="InterPro" id="IPR001867">
    <property type="entry name" value="OmpR/PhoB-type_DNA-bd"/>
</dbReference>
<dbReference type="GO" id="GO:0006355">
    <property type="term" value="P:regulation of DNA-templated transcription"/>
    <property type="evidence" value="ECO:0007669"/>
    <property type="project" value="InterPro"/>
</dbReference>
<dbReference type="SMART" id="SM00028">
    <property type="entry name" value="TPR"/>
    <property type="match status" value="4"/>
</dbReference>
<dbReference type="InterPro" id="IPR016032">
    <property type="entry name" value="Sig_transdc_resp-reg_C-effctor"/>
</dbReference>
<dbReference type="AlphaFoldDB" id="A0A4Q7YTJ6"/>
<protein>
    <submittedName>
        <fullName evidence="5">DNA-binding winged helix-turn-helix (WHTH) protein</fullName>
    </submittedName>
</protein>
<dbReference type="CDD" id="cd00383">
    <property type="entry name" value="trans_reg_C"/>
    <property type="match status" value="1"/>
</dbReference>
<proteinExistence type="predicted"/>
<dbReference type="GO" id="GO:0000160">
    <property type="term" value="P:phosphorelay signal transduction system"/>
    <property type="evidence" value="ECO:0007669"/>
    <property type="project" value="InterPro"/>
</dbReference>
<dbReference type="InterPro" id="IPR019734">
    <property type="entry name" value="TPR_rpt"/>
</dbReference>
<dbReference type="Gene3D" id="3.40.50.10610">
    <property type="entry name" value="ABC-type transport auxiliary lipoprotein component"/>
    <property type="match status" value="1"/>
</dbReference>
<dbReference type="PANTHER" id="PTHR12558">
    <property type="entry name" value="CELL DIVISION CYCLE 16,23,27"/>
    <property type="match status" value="1"/>
</dbReference>
<reference evidence="5 6" key="1">
    <citation type="submission" date="2019-02" db="EMBL/GenBank/DDBJ databases">
        <title>Genomic Encyclopedia of Archaeal and Bacterial Type Strains, Phase II (KMG-II): from individual species to whole genera.</title>
        <authorList>
            <person name="Goeker M."/>
        </authorList>
    </citation>
    <scope>NUCLEOTIDE SEQUENCE [LARGE SCALE GENOMIC DNA]</scope>
    <source>
        <strain evidence="5 6">DSM 18101</strain>
    </source>
</reference>
<evidence type="ECO:0000256" key="1">
    <source>
        <dbReference type="ARBA" id="ARBA00023125"/>
    </source>
</evidence>
<feature type="transmembrane region" description="Helical" evidence="3">
    <location>
        <begin position="138"/>
        <end position="159"/>
    </location>
</feature>
<accession>A0A4Q7YTJ6</accession>
<dbReference type="InterPro" id="IPR011990">
    <property type="entry name" value="TPR-like_helical_dom_sf"/>
</dbReference>
<evidence type="ECO:0000256" key="3">
    <source>
        <dbReference type="SAM" id="Phobius"/>
    </source>
</evidence>
<sequence>MTTSESQTVNELYEFGPFRVDAARETLLRAGEPVPLTPKTFQILLVLVRHGKEIVTKDDLMKTVWPDTFVEEANLSRNIFMLRKALGETAQDRQYIITVPGRGYRLAENVHLVPQEEFAIIAASHSKVQVHVKETSPWTWIVAAVVFLLVVSVGTWRWLLHRRVLLSEKDTVVLADFANTTGDTVFDGTLRQGMAVQLEQSPFLGLISEERIQHALRLMGRSGNEPLTPGLAREICERIGSAAVLEGSIASLGNQYVLGLRATNCHTGDVLDEEQVQVSRKEDVLNSLSQIARKYRTRVGESLATVEKHNTPLAEAATPSLEALKAYSAGWKTLSSTGPAAALPLFQRATEIDPQFAMAHAMLGRAYGDMGETILSVKSTSRAYELREHVSDQEKFFIVTSYDMVVTGNLERARQACEAWEQTYPRELKPHMFLSGIIYPVLGRYEEAVQEAKKAVEADSSFAIGYNVLAMSYQALNHLEEAEQTLLQASERNLEISDSLMNRYQLAFIKGDQAAMKGVSTAAQKESSVEDAVVDQEAFAEAYAGHMQEATRKSQHAGNLAQQASEPDRAAMYEAGAALREALFGDVATANESAGAVLRLSRSRDAEYGAAFALALAGDQSQTATLAGDLERRFPEDTAVRFNYAPTLRALLALKHGDPSRAVDLLQVSIPYELGEPPSSFFGFYGALYPIYVRGEAYLALNRGPEAAREFQKIIDHRGIVVSDPIGALAHLQLGRAFVSSGEKTKAKTAYGDFLTLWKDADSDIPVLKQAQAEYSKLK</sequence>
<feature type="DNA-binding region" description="OmpR/PhoB-type" evidence="2">
    <location>
        <begin position="10"/>
        <end position="108"/>
    </location>
</feature>